<evidence type="ECO:0000313" key="2">
    <source>
        <dbReference type="Proteomes" id="UP000010472"/>
    </source>
</evidence>
<dbReference type="STRING" id="1173022.Cri9333_0364"/>
<dbReference type="EMBL" id="CP003620">
    <property type="protein sequence ID" value="AFZ11344.1"/>
    <property type="molecule type" value="Genomic_DNA"/>
</dbReference>
<dbReference type="eggNOG" id="COG1475">
    <property type="taxonomic scope" value="Bacteria"/>
</dbReference>
<dbReference type="OrthoDB" id="505288at2"/>
<keyword evidence="2" id="KW-1185">Reference proteome</keyword>
<dbReference type="Proteomes" id="UP000010472">
    <property type="component" value="Chromosome"/>
</dbReference>
<dbReference type="KEGG" id="cep:Cri9333_0364"/>
<accession>K9VUV7</accession>
<name>K9VUV7_9CYAN</name>
<evidence type="ECO:0008006" key="3">
    <source>
        <dbReference type="Google" id="ProtNLM"/>
    </source>
</evidence>
<protein>
    <recommendedName>
        <fullName evidence="3">ParB/Sulfiredoxin domain-containing protein</fullName>
    </recommendedName>
</protein>
<dbReference type="PATRIC" id="fig|1173022.3.peg.384"/>
<reference evidence="1 2" key="1">
    <citation type="submission" date="2012-06" db="EMBL/GenBank/DDBJ databases">
        <title>Finished chromosome of genome of Crinalium epipsammum PCC 9333.</title>
        <authorList>
            <consortium name="US DOE Joint Genome Institute"/>
            <person name="Gugger M."/>
            <person name="Coursin T."/>
            <person name="Rippka R."/>
            <person name="Tandeau De Marsac N."/>
            <person name="Huntemann M."/>
            <person name="Wei C.-L."/>
            <person name="Han J."/>
            <person name="Detter J.C."/>
            <person name="Han C."/>
            <person name="Tapia R."/>
            <person name="Davenport K."/>
            <person name="Daligault H."/>
            <person name="Erkkila T."/>
            <person name="Gu W."/>
            <person name="Munk A.C.C."/>
            <person name="Teshima H."/>
            <person name="Xu Y."/>
            <person name="Chain P."/>
            <person name="Chen A."/>
            <person name="Krypides N."/>
            <person name="Mavromatis K."/>
            <person name="Markowitz V."/>
            <person name="Szeto E."/>
            <person name="Ivanova N."/>
            <person name="Mikhailova N."/>
            <person name="Ovchinnikova G."/>
            <person name="Pagani I."/>
            <person name="Pati A."/>
            <person name="Goodwin L."/>
            <person name="Peters L."/>
            <person name="Pitluck S."/>
            <person name="Woyke T."/>
            <person name="Kerfeld C."/>
        </authorList>
    </citation>
    <scope>NUCLEOTIDE SEQUENCE [LARGE SCALE GENOMIC DNA]</scope>
    <source>
        <strain evidence="1 2">PCC 9333</strain>
    </source>
</reference>
<dbReference type="RefSeq" id="WP_015201485.1">
    <property type="nucleotide sequence ID" value="NC_019753.1"/>
</dbReference>
<sequence length="368" mass="41955">MFSHEATLIIDPEFQSLLPALTKEERQQLEHNLIATGRATDPIYVWKGHNIVIDGHNRYELCIRHNLPFEITLIELENTEAVKLWMFKHQQGRRNITPEFASYIRGYIYNQEKNTKGGYRNTQKSKAQSEPLISTAEKLADQYKVGKETIKRDAAFANAVDAIANELGPQVRQEILNRKTPISRKNVLELKKRLLDSGREAASQLLDEYKVSPHRRTKPSVNNQLKSQAQSLGLPTSPNQVLPDIQQGEDPATCGDVKIIRPYKIGDTVQICLLGSEYPKSEREHLRGQRAIVKEIEHFWVTLEVHGKIRTLPPKCVYPLDCSLPEDNQDIKSEIAIGLRNLSKDDLYWVIEQIPALKERLNSGIRAA</sequence>
<dbReference type="HOGENOM" id="CLU_751677_0_0_3"/>
<dbReference type="AlphaFoldDB" id="K9VUV7"/>
<evidence type="ECO:0000313" key="1">
    <source>
        <dbReference type="EMBL" id="AFZ11344.1"/>
    </source>
</evidence>
<gene>
    <name evidence="1" type="ORF">Cri9333_0364</name>
</gene>
<proteinExistence type="predicted"/>
<organism evidence="1 2">
    <name type="scientific">Crinalium epipsammum PCC 9333</name>
    <dbReference type="NCBI Taxonomy" id="1173022"/>
    <lineage>
        <taxon>Bacteria</taxon>
        <taxon>Bacillati</taxon>
        <taxon>Cyanobacteriota</taxon>
        <taxon>Cyanophyceae</taxon>
        <taxon>Gomontiellales</taxon>
        <taxon>Gomontiellaceae</taxon>
        <taxon>Crinalium</taxon>
    </lineage>
</organism>